<evidence type="ECO:0000259" key="7">
    <source>
        <dbReference type="Pfam" id="PF13086"/>
    </source>
</evidence>
<evidence type="ECO:0000313" key="10">
    <source>
        <dbReference type="Proteomes" id="UP000308652"/>
    </source>
</evidence>
<name>A0A5C3LWR6_9AGAR</name>
<evidence type="ECO:0000256" key="5">
    <source>
        <dbReference type="ARBA" id="ARBA00022840"/>
    </source>
</evidence>
<accession>A0A5C3LWR6</accession>
<evidence type="ECO:0000256" key="6">
    <source>
        <dbReference type="SAM" id="Coils"/>
    </source>
</evidence>
<dbReference type="Pfam" id="PF13086">
    <property type="entry name" value="AAA_11"/>
    <property type="match status" value="1"/>
</dbReference>
<keyword evidence="2" id="KW-0547">Nucleotide-binding</keyword>
<dbReference type="CDD" id="cd18808">
    <property type="entry name" value="SF1_C_Upf1"/>
    <property type="match status" value="1"/>
</dbReference>
<dbReference type="AlphaFoldDB" id="A0A5C3LWR6"/>
<dbReference type="Gene3D" id="3.40.50.300">
    <property type="entry name" value="P-loop containing nucleotide triphosphate hydrolases"/>
    <property type="match status" value="2"/>
</dbReference>
<organism evidence="9 10">
    <name type="scientific">Crucibulum laeve</name>
    <dbReference type="NCBI Taxonomy" id="68775"/>
    <lineage>
        <taxon>Eukaryota</taxon>
        <taxon>Fungi</taxon>
        <taxon>Dikarya</taxon>
        <taxon>Basidiomycota</taxon>
        <taxon>Agaricomycotina</taxon>
        <taxon>Agaricomycetes</taxon>
        <taxon>Agaricomycetidae</taxon>
        <taxon>Agaricales</taxon>
        <taxon>Agaricineae</taxon>
        <taxon>Nidulariaceae</taxon>
        <taxon>Crucibulum</taxon>
    </lineage>
</organism>
<evidence type="ECO:0000313" key="9">
    <source>
        <dbReference type="EMBL" id="TFK37679.1"/>
    </source>
</evidence>
<evidence type="ECO:0000256" key="2">
    <source>
        <dbReference type="ARBA" id="ARBA00022741"/>
    </source>
</evidence>
<dbReference type="InterPro" id="IPR047187">
    <property type="entry name" value="SF1_C_Upf1"/>
</dbReference>
<dbReference type="InterPro" id="IPR045055">
    <property type="entry name" value="DNA2/NAM7-like"/>
</dbReference>
<dbReference type="Pfam" id="PF13087">
    <property type="entry name" value="AAA_12"/>
    <property type="match status" value="1"/>
</dbReference>
<feature type="coiled-coil region" evidence="6">
    <location>
        <begin position="392"/>
        <end position="434"/>
    </location>
</feature>
<dbReference type="InterPro" id="IPR041677">
    <property type="entry name" value="DNA2/NAM7_AAA_11"/>
</dbReference>
<dbReference type="GO" id="GO:0005524">
    <property type="term" value="F:ATP binding"/>
    <property type="evidence" value="ECO:0007669"/>
    <property type="project" value="UniProtKB-KW"/>
</dbReference>
<sequence>MRHRPKAENLRDKYPRRVQPPLIGVQQGEPYYESIKTYQDHFMKLLESEEEEDEAILKERLSSWTVTRLREEGYCITDMGAYWLQVNQFGRPVASFNLGPGVTLPEHRFENGSQILLSRFNPLSEKPIQGSVVSSTTSQIRICFQEQFDDLDDGAWRIDLGRPNIIFERMRTAIRNLNHDPQQLEETPVSSDREFILQGTHLRDVLLRTYDPNSTHHEHRMLQDPDDPEYPSYDVLEHANRANGEFGHMGAFKDDMRIQSWAARYSLPKPLMVDGDPVLENMNESQTKAMATMIGQRISLVQGPPGTGKTKTIIETIKLLKLHFQVPHPILVCTYTNAAVDNLAEGFINAGVKPLRIGFAGNVRASLVEHSLDYKLGKHSLQPTLEGIVKDEADLSIKMHDLQRRIVDAEKKGGSKLEQRKQNMKRALITMERQHSVIRRKMYAIKQQMLRDVVEDADVICTTCVTSACVALNVMDFPVVFLDEASMSTEPASLIPIMKGSRHVALIGDHKQLPPVITSPEAQSLGLGISLFERLTEEGVVPSVMLDVQYRMHPEISRFPSSEFYNYTLRDGTIDAQGNIPSRLLPPSSQHLLVDAESGKRPSVIFLDHTGSESNKDRSKININEAYIVASVVEDLLLHNPHLRGEDIGIIAPYVAQISLLTRLFNTDAKHRVRTREVLGDLRAMQLANIEIKTVDGFEGREKEVIIFSTVRNNDGGYIGFLADRRRLNVGLTRAKRGLFVVGNIGTLKAGKMGRGKGENAVVRVGKGAESWRRYAKFLAEQGLVVSLNGPALDRALYANLNAVRALPAGSRMKG</sequence>
<dbReference type="PANTHER" id="PTHR10887:SF495">
    <property type="entry name" value="HELICASE SENATAXIN ISOFORM X1-RELATED"/>
    <property type="match status" value="1"/>
</dbReference>
<reference evidence="9 10" key="1">
    <citation type="journal article" date="2019" name="Nat. Ecol. Evol.">
        <title>Megaphylogeny resolves global patterns of mushroom evolution.</title>
        <authorList>
            <person name="Varga T."/>
            <person name="Krizsan K."/>
            <person name="Foldi C."/>
            <person name="Dima B."/>
            <person name="Sanchez-Garcia M."/>
            <person name="Sanchez-Ramirez S."/>
            <person name="Szollosi G.J."/>
            <person name="Szarkandi J.G."/>
            <person name="Papp V."/>
            <person name="Albert L."/>
            <person name="Andreopoulos W."/>
            <person name="Angelini C."/>
            <person name="Antonin V."/>
            <person name="Barry K.W."/>
            <person name="Bougher N.L."/>
            <person name="Buchanan P."/>
            <person name="Buyck B."/>
            <person name="Bense V."/>
            <person name="Catcheside P."/>
            <person name="Chovatia M."/>
            <person name="Cooper J."/>
            <person name="Damon W."/>
            <person name="Desjardin D."/>
            <person name="Finy P."/>
            <person name="Geml J."/>
            <person name="Haridas S."/>
            <person name="Hughes K."/>
            <person name="Justo A."/>
            <person name="Karasinski D."/>
            <person name="Kautmanova I."/>
            <person name="Kiss B."/>
            <person name="Kocsube S."/>
            <person name="Kotiranta H."/>
            <person name="LaButti K.M."/>
            <person name="Lechner B.E."/>
            <person name="Liimatainen K."/>
            <person name="Lipzen A."/>
            <person name="Lukacs Z."/>
            <person name="Mihaltcheva S."/>
            <person name="Morgado L.N."/>
            <person name="Niskanen T."/>
            <person name="Noordeloos M.E."/>
            <person name="Ohm R.A."/>
            <person name="Ortiz-Santana B."/>
            <person name="Ovrebo C."/>
            <person name="Racz N."/>
            <person name="Riley R."/>
            <person name="Savchenko A."/>
            <person name="Shiryaev A."/>
            <person name="Soop K."/>
            <person name="Spirin V."/>
            <person name="Szebenyi C."/>
            <person name="Tomsovsky M."/>
            <person name="Tulloss R.E."/>
            <person name="Uehling J."/>
            <person name="Grigoriev I.V."/>
            <person name="Vagvolgyi C."/>
            <person name="Papp T."/>
            <person name="Martin F.M."/>
            <person name="Miettinen O."/>
            <person name="Hibbett D.S."/>
            <person name="Nagy L.G."/>
        </authorList>
    </citation>
    <scope>NUCLEOTIDE SEQUENCE [LARGE SCALE GENOMIC DNA]</scope>
    <source>
        <strain evidence="9 10">CBS 166.37</strain>
    </source>
</reference>
<evidence type="ECO:0000256" key="4">
    <source>
        <dbReference type="ARBA" id="ARBA00022806"/>
    </source>
</evidence>
<dbReference type="SUPFAM" id="SSF52540">
    <property type="entry name" value="P-loop containing nucleoside triphosphate hydrolases"/>
    <property type="match status" value="1"/>
</dbReference>
<dbReference type="InterPro" id="IPR041679">
    <property type="entry name" value="DNA2/NAM7-like_C"/>
</dbReference>
<keyword evidence="3 9" id="KW-0378">Hydrolase</keyword>
<evidence type="ECO:0000259" key="8">
    <source>
        <dbReference type="Pfam" id="PF13087"/>
    </source>
</evidence>
<feature type="domain" description="DNA2/NAM7 helicase helicase" evidence="7">
    <location>
        <begin position="282"/>
        <end position="519"/>
    </location>
</feature>
<dbReference type="GO" id="GO:0016787">
    <property type="term" value="F:hydrolase activity"/>
    <property type="evidence" value="ECO:0007669"/>
    <property type="project" value="UniProtKB-KW"/>
</dbReference>
<evidence type="ECO:0000256" key="3">
    <source>
        <dbReference type="ARBA" id="ARBA00022801"/>
    </source>
</evidence>
<gene>
    <name evidence="9" type="ORF">BDQ12DRAFT_607291</name>
</gene>
<feature type="domain" description="DNA2/NAM7 helicase-like C-terminal" evidence="8">
    <location>
        <begin position="528"/>
        <end position="744"/>
    </location>
</feature>
<dbReference type="GO" id="GO:0005694">
    <property type="term" value="C:chromosome"/>
    <property type="evidence" value="ECO:0007669"/>
    <property type="project" value="UniProtKB-ARBA"/>
</dbReference>
<keyword evidence="5" id="KW-0067">ATP-binding</keyword>
<dbReference type="InterPro" id="IPR027417">
    <property type="entry name" value="P-loop_NTPase"/>
</dbReference>
<dbReference type="Proteomes" id="UP000308652">
    <property type="component" value="Unassembled WGS sequence"/>
</dbReference>
<dbReference type="PANTHER" id="PTHR10887">
    <property type="entry name" value="DNA2/NAM7 HELICASE FAMILY"/>
    <property type="match status" value="1"/>
</dbReference>
<protein>
    <submittedName>
        <fullName evidence="9">P-loop containing nucleoside triphosphate hydrolase protein</fullName>
    </submittedName>
</protein>
<keyword evidence="4" id="KW-0347">Helicase</keyword>
<dbReference type="STRING" id="68775.A0A5C3LWR6"/>
<dbReference type="Gene3D" id="2.40.30.270">
    <property type="match status" value="1"/>
</dbReference>
<dbReference type="OrthoDB" id="6513042at2759"/>
<dbReference type="GO" id="GO:0004386">
    <property type="term" value="F:helicase activity"/>
    <property type="evidence" value="ECO:0007669"/>
    <property type="project" value="UniProtKB-KW"/>
</dbReference>
<evidence type="ECO:0000256" key="1">
    <source>
        <dbReference type="ARBA" id="ARBA00007913"/>
    </source>
</evidence>
<dbReference type="FunFam" id="3.40.50.300:FF:000326">
    <property type="entry name" value="P-loop containing nucleoside triphosphate hydrolase"/>
    <property type="match status" value="1"/>
</dbReference>
<keyword evidence="6" id="KW-0175">Coiled coil</keyword>
<dbReference type="EMBL" id="ML213607">
    <property type="protein sequence ID" value="TFK37679.1"/>
    <property type="molecule type" value="Genomic_DNA"/>
</dbReference>
<proteinExistence type="inferred from homology"/>
<comment type="similarity">
    <text evidence="1">Belongs to the DNA2/NAM7 helicase family.</text>
</comment>
<keyword evidence="10" id="KW-1185">Reference proteome</keyword>